<gene>
    <name evidence="3" type="ORF">TPC1_13098</name>
</gene>
<evidence type="ECO:0000256" key="2">
    <source>
        <dbReference type="ARBA" id="ARBA00022840"/>
    </source>
</evidence>
<dbReference type="GO" id="GO:0140662">
    <property type="term" value="F:ATP-dependent protein folding chaperone"/>
    <property type="evidence" value="ECO:0007669"/>
    <property type="project" value="InterPro"/>
</dbReference>
<dbReference type="EMBL" id="GDID01002303">
    <property type="protein sequence ID" value="JAP94303.1"/>
    <property type="molecule type" value="Transcribed_RNA"/>
</dbReference>
<dbReference type="InterPro" id="IPR043129">
    <property type="entry name" value="ATPase_NBD"/>
</dbReference>
<proteinExistence type="predicted"/>
<accession>A0A146KBZ7</accession>
<dbReference type="AlphaFoldDB" id="A0A146KBZ7"/>
<dbReference type="CDD" id="cd10170">
    <property type="entry name" value="ASKHA_NBD_HSP70"/>
    <property type="match status" value="1"/>
</dbReference>
<dbReference type="GO" id="GO:0005524">
    <property type="term" value="F:ATP binding"/>
    <property type="evidence" value="ECO:0007669"/>
    <property type="project" value="UniProtKB-KW"/>
</dbReference>
<feature type="non-terminal residue" evidence="3">
    <location>
        <position position="1"/>
    </location>
</feature>
<dbReference type="Gene3D" id="3.30.420.40">
    <property type="match status" value="2"/>
</dbReference>
<dbReference type="SUPFAM" id="SSF53067">
    <property type="entry name" value="Actin-like ATPase domain"/>
    <property type="match status" value="1"/>
</dbReference>
<dbReference type="Pfam" id="PF00012">
    <property type="entry name" value="HSP70"/>
    <property type="match status" value="1"/>
</dbReference>
<dbReference type="PANTHER" id="PTHR14187">
    <property type="entry name" value="ALPHA KINASE/ELONGATION FACTOR 2 KINASE"/>
    <property type="match status" value="1"/>
</dbReference>
<dbReference type="Gene3D" id="3.90.640.10">
    <property type="entry name" value="Actin, Chain A, domain 4"/>
    <property type="match status" value="1"/>
</dbReference>
<protein>
    <submittedName>
        <fullName evidence="3">Heat shock protein 70</fullName>
    </submittedName>
</protein>
<keyword evidence="1" id="KW-0547">Nucleotide-binding</keyword>
<organism evidence="3">
    <name type="scientific">Trepomonas sp. PC1</name>
    <dbReference type="NCBI Taxonomy" id="1076344"/>
    <lineage>
        <taxon>Eukaryota</taxon>
        <taxon>Metamonada</taxon>
        <taxon>Diplomonadida</taxon>
        <taxon>Hexamitidae</taxon>
        <taxon>Hexamitinae</taxon>
        <taxon>Trepomonas</taxon>
    </lineage>
</organism>
<keyword evidence="2" id="KW-0067">ATP-binding</keyword>
<evidence type="ECO:0000256" key="1">
    <source>
        <dbReference type="ARBA" id="ARBA00022741"/>
    </source>
</evidence>
<name>A0A146KBZ7_9EUKA</name>
<evidence type="ECO:0000313" key="3">
    <source>
        <dbReference type="EMBL" id="JAP94303.1"/>
    </source>
</evidence>
<dbReference type="PANTHER" id="PTHR14187:SF5">
    <property type="entry name" value="HEAT SHOCK 70 KDA PROTEIN 12A"/>
    <property type="match status" value="1"/>
</dbReference>
<reference evidence="3" key="1">
    <citation type="submission" date="2015-07" db="EMBL/GenBank/DDBJ databases">
        <title>Adaptation to a free-living lifestyle via gene acquisitions in the diplomonad Trepomonas sp. PC1.</title>
        <authorList>
            <person name="Xu F."/>
            <person name="Jerlstrom-Hultqvist J."/>
            <person name="Kolisko M."/>
            <person name="Simpson A.G.B."/>
            <person name="Roger A.J."/>
            <person name="Svard S.G."/>
            <person name="Andersson J.O."/>
        </authorList>
    </citation>
    <scope>NUCLEOTIDE SEQUENCE</scope>
    <source>
        <strain evidence="3">PC1</strain>
    </source>
</reference>
<dbReference type="InterPro" id="IPR013126">
    <property type="entry name" value="Hsp_70_fam"/>
</dbReference>
<sequence length="834" mass="95221">CSSYSQNNQFDRFVIAIDFGTTTAAIAIRKVTQEEKSGKYDIDVMSLSCPQNENGTGQYDGLKDPVFNIASKTSSDIHFMLNNPGEVFSVENSYVGTVPSECQKEKFKNAFEHICFFGYKNQLYKKNETGTLSQRVSYPQFPKVKPSQDVGDDVELSEVYECVVQHAAKQVQRWFRYNKFGDLNQYLDIIDWCITVPAIAKDELQVDFMKNVFFGGMEKMKIFIEPIKVHIVREPQGGFLYYCLKQQQENQDKVEQTVAIIDIGGGTIDITITYFCPGRDALILSSDYGDDVGGSQVDTMFMKDIEAISNYAKKANKSYTDNSEITTVLSGIRDQFNKKKDSLLKNISAGLFDIDVTNLGCSQQEIMMNITNSRLNAGCDDDTQNIALIIENERQILYFQKSFAIERYLNHTIDQVVACVEKLIVNSQQKPYYLQNKQLIIDKFLLIGGFSSCKALSNKIKEKARQHQIYNVETVSDDEASLAIVRGASLFDVSWVQSQVGQGWALQLVHNKASNHPTFCNIKQQFCGPLILFEKGPISDSQISKKFACDYKFGDFISVNGVEQKVFLQNMQYHFYVILILFEGKIQMNYEFENNTAGQIIFDIPLKNNTKFDIRIDYETSMTKSRVFLLSDNKSSELKPISPSLSQIQLINRNFHKIEPTNYIICVDKSIFTAGPSMQPAQRQRSPKILLFDVVEFGVEFLVQQRKKFNFNDSFQCFFFDVQAQNFDYKQYQQPQQTSEVVSYTTVLEKALQMKNAKCKNVLIVATSNQDVEVRQAQNLINRVKKEFDGKVFVNLQLGTADWLGQQVQGDVFSCRSKMDIEYAFNTAAWQKYI</sequence>
<keyword evidence="3" id="KW-0346">Stress response</keyword>